<feature type="compositionally biased region" description="Polar residues" evidence="1">
    <location>
        <begin position="179"/>
        <end position="203"/>
    </location>
</feature>
<dbReference type="EMBL" id="JAZAQF010000028">
    <property type="protein sequence ID" value="MFG3817095.1"/>
    <property type="molecule type" value="Genomic_DNA"/>
</dbReference>
<feature type="chain" id="PRO_5046677113" evidence="2">
    <location>
        <begin position="19"/>
        <end position="327"/>
    </location>
</feature>
<keyword evidence="3" id="KW-0378">Hydrolase</keyword>
<keyword evidence="4" id="KW-1185">Reference proteome</keyword>
<keyword evidence="3" id="KW-0645">Protease</keyword>
<dbReference type="PROSITE" id="PS51257">
    <property type="entry name" value="PROKAR_LIPOPROTEIN"/>
    <property type="match status" value="1"/>
</dbReference>
<dbReference type="GO" id="GO:0008233">
    <property type="term" value="F:peptidase activity"/>
    <property type="evidence" value="ECO:0007669"/>
    <property type="project" value="UniProtKB-KW"/>
</dbReference>
<evidence type="ECO:0000313" key="4">
    <source>
        <dbReference type="Proteomes" id="UP001604335"/>
    </source>
</evidence>
<organism evidence="3 4">
    <name type="scientific">Limnothrix redekei LRLZ20PSL1</name>
    <dbReference type="NCBI Taxonomy" id="3112953"/>
    <lineage>
        <taxon>Bacteria</taxon>
        <taxon>Bacillati</taxon>
        <taxon>Cyanobacteriota</taxon>
        <taxon>Cyanophyceae</taxon>
        <taxon>Pseudanabaenales</taxon>
        <taxon>Pseudanabaenaceae</taxon>
        <taxon>Limnothrix</taxon>
    </lineage>
</organism>
<accession>A0ABW7C7D4</accession>
<reference evidence="4" key="1">
    <citation type="journal article" date="2024" name="Algal Res.">
        <title>Biochemical, toxicological and genomic investigation of a high-biomass producing Limnothrix strain isolated from Italian shallow drinking water reservoir.</title>
        <authorList>
            <person name="Simonazzi M."/>
            <person name="Shishido T.K."/>
            <person name="Delbaje E."/>
            <person name="Wahlsten M."/>
            <person name="Fewer D.P."/>
            <person name="Sivonen K."/>
            <person name="Pezzolesi L."/>
            <person name="Pistocchi R."/>
        </authorList>
    </citation>
    <scope>NUCLEOTIDE SEQUENCE [LARGE SCALE GENOMIC DNA]</scope>
    <source>
        <strain evidence="4">LRLZ20PSL1</strain>
    </source>
</reference>
<dbReference type="InterPro" id="IPR034122">
    <property type="entry name" value="Retropepsin-like_bacterial"/>
</dbReference>
<dbReference type="GO" id="GO:0006508">
    <property type="term" value="P:proteolysis"/>
    <property type="evidence" value="ECO:0007669"/>
    <property type="project" value="UniProtKB-KW"/>
</dbReference>
<feature type="compositionally biased region" description="Low complexity" evidence="1">
    <location>
        <begin position="165"/>
        <end position="178"/>
    </location>
</feature>
<evidence type="ECO:0000256" key="1">
    <source>
        <dbReference type="SAM" id="MobiDB-lite"/>
    </source>
</evidence>
<feature type="signal peptide" evidence="2">
    <location>
        <begin position="1"/>
        <end position="18"/>
    </location>
</feature>
<protein>
    <submittedName>
        <fullName evidence="3">Aspartyl protease family protein</fullName>
    </submittedName>
</protein>
<comment type="caution">
    <text evidence="3">The sequence shown here is derived from an EMBL/GenBank/DDBJ whole genome shotgun (WGS) entry which is preliminary data.</text>
</comment>
<dbReference type="Proteomes" id="UP001604335">
    <property type="component" value="Unassembled WGS sequence"/>
</dbReference>
<dbReference type="RefSeq" id="WP_393011162.1">
    <property type="nucleotide sequence ID" value="NZ_JAZAQF010000028.1"/>
</dbReference>
<gene>
    <name evidence="3" type="ORF">VPK24_05560</name>
</gene>
<dbReference type="Gene3D" id="2.40.70.10">
    <property type="entry name" value="Acid Proteases"/>
    <property type="match status" value="1"/>
</dbReference>
<dbReference type="PROSITE" id="PS00141">
    <property type="entry name" value="ASP_PROTEASE"/>
    <property type="match status" value="1"/>
</dbReference>
<sequence length="327" mass="34040">MWKQLWATWIGLGAIALAGCEALPLGSAPAPAPVETSESAPAPIAAKPQAPTTPTPAIDGAVTFQKALDLGYGAAKLTQSAYIPADWQYVMSRWQEAIVVLQSVPPQSAQYAQAQAKIQEYRSNLAYARERSRQPIAQPPATIAAQPLSAPASNTTPDSNGGTQPGAAATPIPASSPSGNPDTSSNLPAPETGSDSPNSTAASSGPVIATIPIIRRVSGIPVIEVTFNGRKFPMMLDTGASATVITSKMLSALGIRPHDKILVSTPSDRRVTMDLARVDTVQVEGLSVSNLEVGVAPALEIGLLGQNFFGGYDLIIRGNQIEFHSRG</sequence>
<proteinExistence type="predicted"/>
<dbReference type="InterPro" id="IPR001969">
    <property type="entry name" value="Aspartic_peptidase_AS"/>
</dbReference>
<feature type="compositionally biased region" description="Low complexity" evidence="1">
    <location>
        <begin position="40"/>
        <end position="55"/>
    </location>
</feature>
<evidence type="ECO:0000313" key="3">
    <source>
        <dbReference type="EMBL" id="MFG3817095.1"/>
    </source>
</evidence>
<evidence type="ECO:0000256" key="2">
    <source>
        <dbReference type="SAM" id="SignalP"/>
    </source>
</evidence>
<dbReference type="Pfam" id="PF13650">
    <property type="entry name" value="Asp_protease_2"/>
    <property type="match status" value="1"/>
</dbReference>
<dbReference type="CDD" id="cd05483">
    <property type="entry name" value="retropepsin_like_bacteria"/>
    <property type="match status" value="1"/>
</dbReference>
<dbReference type="SUPFAM" id="SSF50630">
    <property type="entry name" value="Acid proteases"/>
    <property type="match status" value="1"/>
</dbReference>
<feature type="compositionally biased region" description="Polar residues" evidence="1">
    <location>
        <begin position="151"/>
        <end position="162"/>
    </location>
</feature>
<dbReference type="InterPro" id="IPR021109">
    <property type="entry name" value="Peptidase_aspartic_dom_sf"/>
</dbReference>
<name>A0ABW7C7D4_9CYAN</name>
<feature type="region of interest" description="Disordered" evidence="1">
    <location>
        <begin position="28"/>
        <end position="55"/>
    </location>
</feature>
<feature type="region of interest" description="Disordered" evidence="1">
    <location>
        <begin position="147"/>
        <end position="204"/>
    </location>
</feature>
<keyword evidence="2" id="KW-0732">Signal</keyword>